<dbReference type="AlphaFoldDB" id="A0A940DHQ3"/>
<proteinExistence type="predicted"/>
<gene>
    <name evidence="2" type="ORF">IAB16_05220</name>
</gene>
<comment type="caution">
    <text evidence="2">The sequence shown here is derived from an EMBL/GenBank/DDBJ whole genome shotgun (WGS) entry which is preliminary data.</text>
</comment>
<dbReference type="Gene3D" id="3.60.21.10">
    <property type="match status" value="1"/>
</dbReference>
<dbReference type="EMBL" id="JADINF010000131">
    <property type="protein sequence ID" value="MBO8424398.1"/>
    <property type="molecule type" value="Genomic_DNA"/>
</dbReference>
<feature type="domain" description="Calcineurin-like phosphoesterase" evidence="1">
    <location>
        <begin position="4"/>
        <end position="78"/>
    </location>
</feature>
<dbReference type="GO" id="GO:0016787">
    <property type="term" value="F:hydrolase activity"/>
    <property type="evidence" value="ECO:0007669"/>
    <property type="project" value="InterPro"/>
</dbReference>
<dbReference type="InterPro" id="IPR029052">
    <property type="entry name" value="Metallo-depent_PP-like"/>
</dbReference>
<evidence type="ECO:0000313" key="2">
    <source>
        <dbReference type="EMBL" id="MBO8424398.1"/>
    </source>
</evidence>
<organism evidence="2 3">
    <name type="scientific">Candidatus Stercoripulliclostridium pullicola</name>
    <dbReference type="NCBI Taxonomy" id="2840953"/>
    <lineage>
        <taxon>Bacteria</taxon>
        <taxon>Bacillati</taxon>
        <taxon>Bacillota</taxon>
        <taxon>Clostridia</taxon>
        <taxon>Eubacteriales</taxon>
        <taxon>Candidatus Stercoripulliclostridium</taxon>
    </lineage>
</organism>
<name>A0A940DHQ3_9FIRM</name>
<sequence length="90" mass="9837">MTEILVATDLHGSLARAKDLAAAIEREKPALFVFLGDLNYNGARNPLTDGYSPREVTALIKELKVPSVFVKGNCDSEVDETVIGKPFPEY</sequence>
<accession>A0A940DHQ3</accession>
<reference evidence="2" key="1">
    <citation type="submission" date="2020-10" db="EMBL/GenBank/DDBJ databases">
        <authorList>
            <person name="Gilroy R."/>
        </authorList>
    </citation>
    <scope>NUCLEOTIDE SEQUENCE</scope>
    <source>
        <strain evidence="2">517</strain>
    </source>
</reference>
<dbReference type="SUPFAM" id="SSF56300">
    <property type="entry name" value="Metallo-dependent phosphatases"/>
    <property type="match status" value="1"/>
</dbReference>
<dbReference type="InterPro" id="IPR004843">
    <property type="entry name" value="Calcineurin-like_PHP"/>
</dbReference>
<protein>
    <submittedName>
        <fullName evidence="2">Metallophosphoesterase</fullName>
    </submittedName>
</protein>
<dbReference type="Pfam" id="PF00149">
    <property type="entry name" value="Metallophos"/>
    <property type="match status" value="1"/>
</dbReference>
<evidence type="ECO:0000313" key="3">
    <source>
        <dbReference type="Proteomes" id="UP000727857"/>
    </source>
</evidence>
<dbReference type="Proteomes" id="UP000727857">
    <property type="component" value="Unassembled WGS sequence"/>
</dbReference>
<reference evidence="2" key="2">
    <citation type="journal article" date="2021" name="PeerJ">
        <title>Extensive microbial diversity within the chicken gut microbiome revealed by metagenomics and culture.</title>
        <authorList>
            <person name="Gilroy R."/>
            <person name="Ravi A."/>
            <person name="Getino M."/>
            <person name="Pursley I."/>
            <person name="Horton D.L."/>
            <person name="Alikhan N.F."/>
            <person name="Baker D."/>
            <person name="Gharbi K."/>
            <person name="Hall N."/>
            <person name="Watson M."/>
            <person name="Adriaenssens E.M."/>
            <person name="Foster-Nyarko E."/>
            <person name="Jarju S."/>
            <person name="Secka A."/>
            <person name="Antonio M."/>
            <person name="Oren A."/>
            <person name="Chaudhuri R.R."/>
            <person name="La Ragione R."/>
            <person name="Hildebrand F."/>
            <person name="Pallen M.J."/>
        </authorList>
    </citation>
    <scope>NUCLEOTIDE SEQUENCE</scope>
    <source>
        <strain evidence="2">517</strain>
    </source>
</reference>
<evidence type="ECO:0000259" key="1">
    <source>
        <dbReference type="Pfam" id="PF00149"/>
    </source>
</evidence>